<protein>
    <submittedName>
        <fullName evidence="2">Uncharacterized protein</fullName>
    </submittedName>
</protein>
<evidence type="ECO:0000313" key="3">
    <source>
        <dbReference type="Proteomes" id="UP001064489"/>
    </source>
</evidence>
<sequence>MLECPDKGIVLENTDEANMHLNAWLRTGSPPKRFSQRIGNSNRSWGRNSRGDINGRSSGDWRRGKGRVVDVPRSGERWREICSSGQRKTEGHALATKRCMGTNKALMKGGSESINTNVELDLTNLKTPSDGFNDIIRSDIPSLKSDQTLVGPEEPKKNVTSMGLSFFDVVKTNVGKQAPTKTHATKKWKRVASKLPNTEPAAVNHNHINKIKSVELGKSFEENRVVSRKKEREAQLISNRET</sequence>
<feature type="compositionally biased region" description="Polar residues" evidence="1">
    <location>
        <begin position="37"/>
        <end position="47"/>
    </location>
</feature>
<feature type="region of interest" description="Disordered" evidence="1">
    <location>
        <begin position="27"/>
        <end position="67"/>
    </location>
</feature>
<evidence type="ECO:0000256" key="1">
    <source>
        <dbReference type="SAM" id="MobiDB-lite"/>
    </source>
</evidence>
<evidence type="ECO:0000313" key="2">
    <source>
        <dbReference type="EMBL" id="KAI9184869.1"/>
    </source>
</evidence>
<dbReference type="Proteomes" id="UP001064489">
    <property type="component" value="Chromosome 3"/>
</dbReference>
<gene>
    <name evidence="2" type="ORF">LWI28_001960</name>
</gene>
<organism evidence="2 3">
    <name type="scientific">Acer negundo</name>
    <name type="common">Box elder</name>
    <dbReference type="NCBI Taxonomy" id="4023"/>
    <lineage>
        <taxon>Eukaryota</taxon>
        <taxon>Viridiplantae</taxon>
        <taxon>Streptophyta</taxon>
        <taxon>Embryophyta</taxon>
        <taxon>Tracheophyta</taxon>
        <taxon>Spermatophyta</taxon>
        <taxon>Magnoliopsida</taxon>
        <taxon>eudicotyledons</taxon>
        <taxon>Gunneridae</taxon>
        <taxon>Pentapetalae</taxon>
        <taxon>rosids</taxon>
        <taxon>malvids</taxon>
        <taxon>Sapindales</taxon>
        <taxon>Sapindaceae</taxon>
        <taxon>Hippocastanoideae</taxon>
        <taxon>Acereae</taxon>
        <taxon>Acer</taxon>
    </lineage>
</organism>
<dbReference type="AlphaFoldDB" id="A0AAD5J374"/>
<dbReference type="EMBL" id="JAJSOW010000100">
    <property type="protein sequence ID" value="KAI9184869.1"/>
    <property type="molecule type" value="Genomic_DNA"/>
</dbReference>
<accession>A0AAD5J374</accession>
<comment type="caution">
    <text evidence="2">The sequence shown here is derived from an EMBL/GenBank/DDBJ whole genome shotgun (WGS) entry which is preliminary data.</text>
</comment>
<reference evidence="2" key="2">
    <citation type="submission" date="2023-02" db="EMBL/GenBank/DDBJ databases">
        <authorList>
            <person name="Swenson N.G."/>
            <person name="Wegrzyn J.L."/>
            <person name="Mcevoy S.L."/>
        </authorList>
    </citation>
    <scope>NUCLEOTIDE SEQUENCE</scope>
    <source>
        <strain evidence="2">91603</strain>
        <tissue evidence="2">Leaf</tissue>
    </source>
</reference>
<proteinExistence type="predicted"/>
<name>A0AAD5J374_ACENE</name>
<reference evidence="2" key="1">
    <citation type="journal article" date="2022" name="Plant J.">
        <title>Strategies of tolerance reflected in two North American maple genomes.</title>
        <authorList>
            <person name="McEvoy S.L."/>
            <person name="Sezen U.U."/>
            <person name="Trouern-Trend A."/>
            <person name="McMahon S.M."/>
            <person name="Schaberg P.G."/>
            <person name="Yang J."/>
            <person name="Wegrzyn J.L."/>
            <person name="Swenson N.G."/>
        </authorList>
    </citation>
    <scope>NUCLEOTIDE SEQUENCE</scope>
    <source>
        <strain evidence="2">91603</strain>
    </source>
</reference>
<keyword evidence="3" id="KW-1185">Reference proteome</keyword>